<feature type="non-terminal residue" evidence="2">
    <location>
        <position position="1"/>
    </location>
</feature>
<sequence length="382" mass="40905">SLPARSSGTGRPRRSPRPRLRFDPYTHGVHVELPALGDSDDDVVQWQISTDEETHVVRSYGRWVSAAAAAEPVRFTVPAPTRTVRAQLRGTGAEERLSLVDSADPLLVFTDDGELVDPRFAPAPGPLWLLHPAEYTLHRSPDSTLLEAAEPPFGWERWTVQRVRLENRGWVQLAGGAPRRVHGRPRPRLETGPALTGVTTPHGAPVFADLPVVDVPESEGAALSWRIEVSSSEGGRPITAVDASSGETVSPFERLQRPVLGSFHVAVRGPLGRGLRRHVTVAEGLSADCTPVPRLLTPHGLEAAEAVLSGPDGLSAEPARQTFSPAESAHPVELCAGTATLPAVVSPPHFAVLQSGEAAAQWRPRPLQLDAEAVSQAGDLFV</sequence>
<gene>
    <name evidence="2" type="ORF">ACFQZU_21065</name>
</gene>
<evidence type="ECO:0000313" key="2">
    <source>
        <dbReference type="EMBL" id="MFD0803790.1"/>
    </source>
</evidence>
<accession>A0ABW3BL90</accession>
<dbReference type="Proteomes" id="UP001596956">
    <property type="component" value="Unassembled WGS sequence"/>
</dbReference>
<feature type="non-terminal residue" evidence="2">
    <location>
        <position position="382"/>
    </location>
</feature>
<name>A0ABW3BL90_9ACTN</name>
<proteinExistence type="predicted"/>
<feature type="region of interest" description="Disordered" evidence="1">
    <location>
        <begin position="1"/>
        <end position="22"/>
    </location>
</feature>
<protein>
    <submittedName>
        <fullName evidence="2">Uncharacterized protein</fullName>
    </submittedName>
</protein>
<organism evidence="2 3">
    <name type="scientific">Streptomonospora algeriensis</name>
    <dbReference type="NCBI Taxonomy" id="995084"/>
    <lineage>
        <taxon>Bacteria</taxon>
        <taxon>Bacillati</taxon>
        <taxon>Actinomycetota</taxon>
        <taxon>Actinomycetes</taxon>
        <taxon>Streptosporangiales</taxon>
        <taxon>Nocardiopsidaceae</taxon>
        <taxon>Streptomonospora</taxon>
    </lineage>
</organism>
<dbReference type="EMBL" id="JBHTHR010001125">
    <property type="protein sequence ID" value="MFD0803790.1"/>
    <property type="molecule type" value="Genomic_DNA"/>
</dbReference>
<reference evidence="3" key="1">
    <citation type="journal article" date="2019" name="Int. J. Syst. Evol. Microbiol.">
        <title>The Global Catalogue of Microorganisms (GCM) 10K type strain sequencing project: providing services to taxonomists for standard genome sequencing and annotation.</title>
        <authorList>
            <consortium name="The Broad Institute Genomics Platform"/>
            <consortium name="The Broad Institute Genome Sequencing Center for Infectious Disease"/>
            <person name="Wu L."/>
            <person name="Ma J."/>
        </authorList>
    </citation>
    <scope>NUCLEOTIDE SEQUENCE [LARGE SCALE GENOMIC DNA]</scope>
    <source>
        <strain evidence="3">CCUG 63369</strain>
    </source>
</reference>
<feature type="compositionally biased region" description="Low complexity" evidence="1">
    <location>
        <begin position="1"/>
        <end position="10"/>
    </location>
</feature>
<keyword evidence="3" id="KW-1185">Reference proteome</keyword>
<feature type="region of interest" description="Disordered" evidence="1">
    <location>
        <begin position="177"/>
        <end position="201"/>
    </location>
</feature>
<evidence type="ECO:0000313" key="3">
    <source>
        <dbReference type="Proteomes" id="UP001596956"/>
    </source>
</evidence>
<evidence type="ECO:0000256" key="1">
    <source>
        <dbReference type="SAM" id="MobiDB-lite"/>
    </source>
</evidence>
<comment type="caution">
    <text evidence="2">The sequence shown here is derived from an EMBL/GenBank/DDBJ whole genome shotgun (WGS) entry which is preliminary data.</text>
</comment>